<dbReference type="SUPFAM" id="SSF55271">
    <property type="entry name" value="DNA repair protein MutS, domain I"/>
    <property type="match status" value="1"/>
</dbReference>
<evidence type="ECO:0000256" key="8">
    <source>
        <dbReference type="ARBA" id="ARBA00024647"/>
    </source>
</evidence>
<dbReference type="InterPro" id="IPR005748">
    <property type="entry name" value="DNA_mismatch_repair_MutS"/>
</dbReference>
<dbReference type="InterPro" id="IPR027417">
    <property type="entry name" value="P-loop_NTPase"/>
</dbReference>
<dbReference type="CDD" id="cd03284">
    <property type="entry name" value="ABC_MutS1"/>
    <property type="match status" value="1"/>
</dbReference>
<evidence type="ECO:0000256" key="10">
    <source>
        <dbReference type="RuleBase" id="RU003756"/>
    </source>
</evidence>
<dbReference type="NCBIfam" id="NF003810">
    <property type="entry name" value="PRK05399.1"/>
    <property type="match status" value="1"/>
</dbReference>
<dbReference type="SMART" id="SM00533">
    <property type="entry name" value="MUTSd"/>
    <property type="match status" value="1"/>
</dbReference>
<protein>
    <recommendedName>
        <fullName evidence="2 9">DNA mismatch repair protein MutS</fullName>
    </recommendedName>
</protein>
<evidence type="ECO:0000313" key="13">
    <source>
        <dbReference type="EMBL" id="QDU34730.1"/>
    </source>
</evidence>
<keyword evidence="14" id="KW-1185">Reference proteome</keyword>
<dbReference type="Gene3D" id="1.10.1420.10">
    <property type="match status" value="2"/>
</dbReference>
<dbReference type="InterPro" id="IPR007860">
    <property type="entry name" value="DNA_mmatch_repair_MutS_con_dom"/>
</dbReference>
<evidence type="ECO:0000256" key="7">
    <source>
        <dbReference type="ARBA" id="ARBA00023204"/>
    </source>
</evidence>
<dbReference type="FunFam" id="3.40.1170.10:FF:000001">
    <property type="entry name" value="DNA mismatch repair protein MutS"/>
    <property type="match status" value="1"/>
</dbReference>
<dbReference type="FunFam" id="3.40.50.300:FF:000870">
    <property type="entry name" value="MutS protein homolog 4"/>
    <property type="match status" value="1"/>
</dbReference>
<sequence length="901" mass="99912">MQQFFHFKEQYPGCLLFFRMGDFYEMFYEDAETAHRVLGLTLAQRSKGQPMAGVPFHAAETYLARLVKAGYRVAVCDQVEEASQSKGVVKRDVTRVITPGTLTDESLLTEEQVNHLAAVCFHSDTEASIAWAELSTGSLHIAILPISSLADELARVNPSELLYAETATGDTPDRIKALSNSLGCPTAPRPQYNFRHAEAIETIKRQYQVQTLEGFGLAPDNPALAPAAAIIHYLLETQRSESGRLSHLQPPRLFERKNHLVIDQTSLRSLEVEQTLRTGQTEGSLLSTLQNCVTAMGKRMLRHWLCYPLCEQAPIEQRQRVVEALVSDSRFLEQLRESLDNVHDVPRIIARLSVGRATPRDLVGLGRSAQAIREIEDLLADRPTVSDYHARAKDLLEVLTTLAEKINAACVETPPAHMREGGLIKDGYDAQLDEYRVLQRDSHAWLAQYQASLLEAHDIPNLKVGYNKVFGYYIELTAVNRDKAPDSWTRKQTLKNAERFITPELKEFEGKVLSADSHAISREQHLFETLCSRAAKQITQLQNFADLVAELDCLGCFAQQAIKHRFIKPTITQDPVLIVRAGRHPVLDQLLGDQFVPNDNDLGLTNLASNYKIDSESSPPALATLGLITGPNMAGKSTYIRQTALIALLAHTGSFVPAEHATVGIADRIFTRIGASDELHTGQSTFMVEMTETANICHHATPKSIVILDEIGRGTSTLDGLSLAWAIAEHIAQTKSRCLFATHYHELTTLADQYDNVTNLNVTVREWQDQIVFLHRIAPGSTNRSYGIHVAKIAGLPKSVLERANILLSQLAVSHEGPAALPTPPQNPTTPAAEPQPTSKPKSKQQPDSQDSQFSLFSEPTYIDHPALDQLKNLDILNLTPLAAFDLLRKLHEQSLSEPSE</sequence>
<feature type="compositionally biased region" description="Low complexity" evidence="11">
    <location>
        <begin position="829"/>
        <end position="853"/>
    </location>
</feature>
<keyword evidence="4 9" id="KW-0227">DNA damage</keyword>
<feature type="domain" description="DNA mismatch repair proteins mutS family" evidence="12">
    <location>
        <begin position="704"/>
        <end position="720"/>
    </location>
</feature>
<evidence type="ECO:0000259" key="12">
    <source>
        <dbReference type="PROSITE" id="PS00486"/>
    </source>
</evidence>
<evidence type="ECO:0000313" key="14">
    <source>
        <dbReference type="Proteomes" id="UP000317369"/>
    </source>
</evidence>
<dbReference type="InterPro" id="IPR017261">
    <property type="entry name" value="DNA_mismatch_repair_MutS/MSH"/>
</dbReference>
<keyword evidence="6 9" id="KW-0238">DNA-binding</keyword>
<dbReference type="InterPro" id="IPR016151">
    <property type="entry name" value="DNA_mismatch_repair_MutS_N"/>
</dbReference>
<dbReference type="InterPro" id="IPR007695">
    <property type="entry name" value="DNA_mismatch_repair_MutS-lik_N"/>
</dbReference>
<dbReference type="NCBIfam" id="TIGR01070">
    <property type="entry name" value="mutS1"/>
    <property type="match status" value="1"/>
</dbReference>
<dbReference type="HAMAP" id="MF_00096">
    <property type="entry name" value="MutS"/>
    <property type="match status" value="1"/>
</dbReference>
<proteinExistence type="inferred from homology"/>
<reference evidence="13 14" key="1">
    <citation type="submission" date="2019-02" db="EMBL/GenBank/DDBJ databases">
        <title>Deep-cultivation of Planctomycetes and their phenomic and genomic characterization uncovers novel biology.</title>
        <authorList>
            <person name="Wiegand S."/>
            <person name="Jogler M."/>
            <person name="Boedeker C."/>
            <person name="Pinto D."/>
            <person name="Vollmers J."/>
            <person name="Rivas-Marin E."/>
            <person name="Kohn T."/>
            <person name="Peeters S.H."/>
            <person name="Heuer A."/>
            <person name="Rast P."/>
            <person name="Oberbeckmann S."/>
            <person name="Bunk B."/>
            <person name="Jeske O."/>
            <person name="Meyerdierks A."/>
            <person name="Storesund J.E."/>
            <person name="Kallscheuer N."/>
            <person name="Luecker S."/>
            <person name="Lage O.M."/>
            <person name="Pohl T."/>
            <person name="Merkel B.J."/>
            <person name="Hornburger P."/>
            <person name="Mueller R.-W."/>
            <person name="Bruemmer F."/>
            <person name="Labrenz M."/>
            <person name="Spormann A.M."/>
            <person name="Op den Camp H."/>
            <person name="Overmann J."/>
            <person name="Amann R."/>
            <person name="Jetten M.S.M."/>
            <person name="Mascher T."/>
            <person name="Medema M.H."/>
            <person name="Devos D.P."/>
            <person name="Kaster A.-K."/>
            <person name="Ovreas L."/>
            <person name="Rohde M."/>
            <person name="Galperin M.Y."/>
            <person name="Jogler C."/>
        </authorList>
    </citation>
    <scope>NUCLEOTIDE SEQUENCE [LARGE SCALE GENOMIC DNA]</scope>
    <source>
        <strain evidence="13 14">KS4</strain>
    </source>
</reference>
<evidence type="ECO:0000256" key="9">
    <source>
        <dbReference type="HAMAP-Rule" id="MF_00096"/>
    </source>
</evidence>
<feature type="region of interest" description="Disordered" evidence="11">
    <location>
        <begin position="817"/>
        <end position="857"/>
    </location>
</feature>
<dbReference type="InterPro" id="IPR000432">
    <property type="entry name" value="DNA_mismatch_repair_MutS_C"/>
</dbReference>
<comment type="function">
    <text evidence="8 9">This protein is involved in the repair of mismatches in DNA. It is possible that it carries out the mismatch recognition step. This protein has a weak ATPase activity.</text>
</comment>
<dbReference type="Pfam" id="PF00488">
    <property type="entry name" value="MutS_V"/>
    <property type="match status" value="1"/>
</dbReference>
<dbReference type="InterPro" id="IPR036187">
    <property type="entry name" value="DNA_mismatch_repair_MutS_sf"/>
</dbReference>
<dbReference type="Pfam" id="PF01624">
    <property type="entry name" value="MutS_I"/>
    <property type="match status" value="1"/>
</dbReference>
<dbReference type="PANTHER" id="PTHR11361">
    <property type="entry name" value="DNA MISMATCH REPAIR PROTEIN MUTS FAMILY MEMBER"/>
    <property type="match status" value="1"/>
</dbReference>
<dbReference type="Pfam" id="PF05188">
    <property type="entry name" value="MutS_II"/>
    <property type="match status" value="1"/>
</dbReference>
<dbReference type="Proteomes" id="UP000317369">
    <property type="component" value="Chromosome"/>
</dbReference>
<dbReference type="PANTHER" id="PTHR11361:SF34">
    <property type="entry name" value="DNA MISMATCH REPAIR PROTEIN MSH1, MITOCHONDRIAL"/>
    <property type="match status" value="1"/>
</dbReference>
<dbReference type="PIRSF" id="PIRSF037677">
    <property type="entry name" value="DNA_mis_repair_Msh6"/>
    <property type="match status" value="1"/>
</dbReference>
<keyword evidence="3 9" id="KW-0547">Nucleotide-binding</keyword>
<dbReference type="SUPFAM" id="SSF52540">
    <property type="entry name" value="P-loop containing nucleoside triphosphate hydrolases"/>
    <property type="match status" value="1"/>
</dbReference>
<dbReference type="Gene3D" id="3.30.420.110">
    <property type="entry name" value="MutS, connector domain"/>
    <property type="match status" value="1"/>
</dbReference>
<evidence type="ECO:0000256" key="6">
    <source>
        <dbReference type="ARBA" id="ARBA00023125"/>
    </source>
</evidence>
<dbReference type="GO" id="GO:0006298">
    <property type="term" value="P:mismatch repair"/>
    <property type="evidence" value="ECO:0007669"/>
    <property type="project" value="UniProtKB-UniRule"/>
</dbReference>
<comment type="similarity">
    <text evidence="1 9 10">Belongs to the DNA mismatch repair MutS family.</text>
</comment>
<dbReference type="InterPro" id="IPR007861">
    <property type="entry name" value="DNA_mismatch_repair_MutS_clamp"/>
</dbReference>
<dbReference type="SUPFAM" id="SSF53150">
    <property type="entry name" value="DNA repair protein MutS, domain II"/>
    <property type="match status" value="1"/>
</dbReference>
<feature type="binding site" evidence="9">
    <location>
        <begin position="630"/>
        <end position="637"/>
    </location>
    <ligand>
        <name>ATP</name>
        <dbReference type="ChEBI" id="CHEBI:30616"/>
    </ligand>
</feature>
<dbReference type="GO" id="GO:0005524">
    <property type="term" value="F:ATP binding"/>
    <property type="evidence" value="ECO:0007669"/>
    <property type="project" value="UniProtKB-UniRule"/>
</dbReference>
<evidence type="ECO:0000256" key="2">
    <source>
        <dbReference type="ARBA" id="ARBA00021982"/>
    </source>
</evidence>
<gene>
    <name evidence="9 13" type="primary">mutS</name>
    <name evidence="13" type="ORF">KS4_28040</name>
</gene>
<organism evidence="13 14">
    <name type="scientific">Poriferisphaera corsica</name>
    <dbReference type="NCBI Taxonomy" id="2528020"/>
    <lineage>
        <taxon>Bacteria</taxon>
        <taxon>Pseudomonadati</taxon>
        <taxon>Planctomycetota</taxon>
        <taxon>Phycisphaerae</taxon>
        <taxon>Phycisphaerales</taxon>
        <taxon>Phycisphaeraceae</taxon>
        <taxon>Poriferisphaera</taxon>
    </lineage>
</organism>
<dbReference type="AlphaFoldDB" id="A0A517YWY8"/>
<dbReference type="InterPro" id="IPR036678">
    <property type="entry name" value="MutS_con_dom_sf"/>
</dbReference>
<dbReference type="EMBL" id="CP036425">
    <property type="protein sequence ID" value="QDU34730.1"/>
    <property type="molecule type" value="Genomic_DNA"/>
</dbReference>
<evidence type="ECO:0000256" key="11">
    <source>
        <dbReference type="SAM" id="MobiDB-lite"/>
    </source>
</evidence>
<dbReference type="GO" id="GO:0003684">
    <property type="term" value="F:damaged DNA binding"/>
    <property type="evidence" value="ECO:0007669"/>
    <property type="project" value="UniProtKB-UniRule"/>
</dbReference>
<dbReference type="Gene3D" id="3.40.50.300">
    <property type="entry name" value="P-loop containing nucleotide triphosphate hydrolases"/>
    <property type="match status" value="1"/>
</dbReference>
<evidence type="ECO:0000256" key="1">
    <source>
        <dbReference type="ARBA" id="ARBA00006271"/>
    </source>
</evidence>
<dbReference type="GO" id="GO:0140664">
    <property type="term" value="F:ATP-dependent DNA damage sensor activity"/>
    <property type="evidence" value="ECO:0007669"/>
    <property type="project" value="InterPro"/>
</dbReference>
<keyword evidence="5 9" id="KW-0067">ATP-binding</keyword>
<dbReference type="GO" id="GO:0030983">
    <property type="term" value="F:mismatched DNA binding"/>
    <property type="evidence" value="ECO:0007669"/>
    <property type="project" value="InterPro"/>
</dbReference>
<dbReference type="KEGG" id="pcor:KS4_28040"/>
<dbReference type="PROSITE" id="PS00486">
    <property type="entry name" value="DNA_MISMATCH_REPAIR_2"/>
    <property type="match status" value="1"/>
</dbReference>
<evidence type="ECO:0000256" key="4">
    <source>
        <dbReference type="ARBA" id="ARBA00022763"/>
    </source>
</evidence>
<dbReference type="InterPro" id="IPR045076">
    <property type="entry name" value="MutS"/>
</dbReference>
<evidence type="ECO:0000256" key="5">
    <source>
        <dbReference type="ARBA" id="ARBA00022840"/>
    </source>
</evidence>
<dbReference type="Pfam" id="PF05190">
    <property type="entry name" value="MutS_IV"/>
    <property type="match status" value="1"/>
</dbReference>
<name>A0A517YWY8_9BACT</name>
<dbReference type="Gene3D" id="3.40.1170.10">
    <property type="entry name" value="DNA repair protein MutS, domain I"/>
    <property type="match status" value="1"/>
</dbReference>
<dbReference type="SMART" id="SM00534">
    <property type="entry name" value="MUTSac"/>
    <property type="match status" value="1"/>
</dbReference>
<dbReference type="Pfam" id="PF05192">
    <property type="entry name" value="MutS_III"/>
    <property type="match status" value="1"/>
</dbReference>
<dbReference type="InterPro" id="IPR007696">
    <property type="entry name" value="DNA_mismatch_repair_MutS_core"/>
</dbReference>
<evidence type="ECO:0000256" key="3">
    <source>
        <dbReference type="ARBA" id="ARBA00022741"/>
    </source>
</evidence>
<accession>A0A517YWY8</accession>
<dbReference type="SUPFAM" id="SSF48334">
    <property type="entry name" value="DNA repair protein MutS, domain III"/>
    <property type="match status" value="1"/>
</dbReference>
<keyword evidence="7 9" id="KW-0234">DNA repair</keyword>
<dbReference type="GO" id="GO:0005829">
    <property type="term" value="C:cytosol"/>
    <property type="evidence" value="ECO:0007669"/>
    <property type="project" value="TreeGrafter"/>
</dbReference>